<keyword evidence="4" id="KW-1185">Reference proteome</keyword>
<dbReference type="EMBL" id="JAZGLY010000005">
    <property type="protein sequence ID" value="MEE6187656.1"/>
    <property type="molecule type" value="Genomic_DNA"/>
</dbReference>
<name>A0ABU7RI94_9BACT</name>
<evidence type="ECO:0000256" key="1">
    <source>
        <dbReference type="SAM" id="SignalP"/>
    </source>
</evidence>
<evidence type="ECO:0000313" key="3">
    <source>
        <dbReference type="EMBL" id="MEE6187656.1"/>
    </source>
</evidence>
<dbReference type="PANTHER" id="PTHR43143:SF5">
    <property type="entry name" value="SECRETED PROTEIN"/>
    <property type="match status" value="1"/>
</dbReference>
<dbReference type="Proteomes" id="UP001357452">
    <property type="component" value="Unassembled WGS sequence"/>
</dbReference>
<evidence type="ECO:0000259" key="2">
    <source>
        <dbReference type="Pfam" id="PF00149"/>
    </source>
</evidence>
<dbReference type="PANTHER" id="PTHR43143">
    <property type="entry name" value="METALLOPHOSPHOESTERASE, CALCINEURIN SUPERFAMILY"/>
    <property type="match status" value="1"/>
</dbReference>
<dbReference type="Pfam" id="PF00149">
    <property type="entry name" value="Metallophos"/>
    <property type="match status" value="1"/>
</dbReference>
<dbReference type="InterPro" id="IPR029052">
    <property type="entry name" value="Metallo-depent_PP-like"/>
</dbReference>
<proteinExistence type="predicted"/>
<organism evidence="3 4">
    <name type="scientific">Niabella digestorum</name>
    <dbReference type="NCBI Taxonomy" id="3117701"/>
    <lineage>
        <taxon>Bacteria</taxon>
        <taxon>Pseudomonadati</taxon>
        <taxon>Bacteroidota</taxon>
        <taxon>Chitinophagia</taxon>
        <taxon>Chitinophagales</taxon>
        <taxon>Chitinophagaceae</taxon>
        <taxon>Niabella</taxon>
    </lineage>
</organism>
<reference evidence="3 4" key="1">
    <citation type="submission" date="2024-01" db="EMBL/GenBank/DDBJ databases">
        <title>Niabella digestum sp. nov., isolated from waste digestion system.</title>
        <authorList>
            <person name="Zhang L."/>
        </authorList>
    </citation>
    <scope>NUCLEOTIDE SEQUENCE [LARGE SCALE GENOMIC DNA]</scope>
    <source>
        <strain evidence="3 4">A18</strain>
    </source>
</reference>
<sequence>MNKYFRQFWLFALLIVCFKLAVHAQQKQYEPPALSDPNSWTMILLPDPQTYQKFERNQPIFELMTAWISENIDKLNIKLVMCTGDLVEQNEIINPNGVSVNQPSKKQWEAVARGFSRLDGKVPYMLAAGNHDYGYSNISVRRTQYNKYFPVDKNFLTQKGIREVALNAEGVPTLENAVFEFTSPQGRKFLLMTLEFAPRDTILSWAKHTLAQDKYKDHTAIILTHSYLNSKNEHIEKENYKISEGNYGAAIWRKLVQPSSNIQLVFSGHIGAPDNVKAHVGFRQDKNAAGKNVSQMVFNAQALGGGWHGNGGDGWLRILEFLPDKKTVKVKTFSPLFAISPSTQHLAWRTESYDQFEFSID</sequence>
<feature type="signal peptide" evidence="1">
    <location>
        <begin position="1"/>
        <end position="24"/>
    </location>
</feature>
<protein>
    <submittedName>
        <fullName evidence="3">Metallophosphoesterase</fullName>
    </submittedName>
</protein>
<feature type="domain" description="Calcineurin-like phosphoesterase" evidence="2">
    <location>
        <begin position="65"/>
        <end position="270"/>
    </location>
</feature>
<dbReference type="RefSeq" id="WP_330975064.1">
    <property type="nucleotide sequence ID" value="NZ_JAZGLY010000005.1"/>
</dbReference>
<gene>
    <name evidence="3" type="ORF">V2H41_10255</name>
</gene>
<feature type="chain" id="PRO_5047260092" evidence="1">
    <location>
        <begin position="25"/>
        <end position="361"/>
    </location>
</feature>
<evidence type="ECO:0000313" key="4">
    <source>
        <dbReference type="Proteomes" id="UP001357452"/>
    </source>
</evidence>
<dbReference type="Gene3D" id="3.60.21.10">
    <property type="match status" value="1"/>
</dbReference>
<dbReference type="InterPro" id="IPR004843">
    <property type="entry name" value="Calcineurin-like_PHP"/>
</dbReference>
<dbReference type="SUPFAM" id="SSF56300">
    <property type="entry name" value="Metallo-dependent phosphatases"/>
    <property type="match status" value="1"/>
</dbReference>
<accession>A0ABU7RI94</accession>
<comment type="caution">
    <text evidence="3">The sequence shown here is derived from an EMBL/GenBank/DDBJ whole genome shotgun (WGS) entry which is preliminary data.</text>
</comment>
<keyword evidence="1" id="KW-0732">Signal</keyword>
<dbReference type="InterPro" id="IPR051918">
    <property type="entry name" value="STPP_CPPED1"/>
</dbReference>